<evidence type="ECO:0000313" key="2">
    <source>
        <dbReference type="WBParaSite" id="Hba_17397"/>
    </source>
</evidence>
<dbReference type="AlphaFoldDB" id="A0A1I7XJA5"/>
<dbReference type="Proteomes" id="UP000095283">
    <property type="component" value="Unplaced"/>
</dbReference>
<reference evidence="2" key="1">
    <citation type="submission" date="2016-11" db="UniProtKB">
        <authorList>
            <consortium name="WormBaseParasite"/>
        </authorList>
    </citation>
    <scope>IDENTIFICATION</scope>
</reference>
<dbReference type="WBParaSite" id="Hba_17397">
    <property type="protein sequence ID" value="Hba_17397"/>
    <property type="gene ID" value="Hba_17397"/>
</dbReference>
<proteinExistence type="predicted"/>
<evidence type="ECO:0000313" key="1">
    <source>
        <dbReference type="Proteomes" id="UP000095283"/>
    </source>
</evidence>
<protein>
    <submittedName>
        <fullName evidence="2">Bestrophin homolog</fullName>
    </submittedName>
</protein>
<organism evidence="1 2">
    <name type="scientific">Heterorhabditis bacteriophora</name>
    <name type="common">Entomopathogenic nematode worm</name>
    <dbReference type="NCBI Taxonomy" id="37862"/>
    <lineage>
        <taxon>Eukaryota</taxon>
        <taxon>Metazoa</taxon>
        <taxon>Ecdysozoa</taxon>
        <taxon>Nematoda</taxon>
        <taxon>Chromadorea</taxon>
        <taxon>Rhabditida</taxon>
        <taxon>Rhabditina</taxon>
        <taxon>Rhabditomorpha</taxon>
        <taxon>Strongyloidea</taxon>
        <taxon>Heterorhabditidae</taxon>
        <taxon>Heterorhabditis</taxon>
    </lineage>
</organism>
<name>A0A1I7XJA5_HETBA</name>
<accession>A0A1I7XJA5</accession>
<sequence>MFRRSEFFVISLLFAYSKGFDEESIKNIVNNLKIDDIYENMNLTMRTFWPIIVFYSLSVITPIGGVPYHDTQVDAV</sequence>
<keyword evidence="1" id="KW-1185">Reference proteome</keyword>